<evidence type="ECO:0000313" key="2">
    <source>
        <dbReference type="EMBL" id="CAG9566208.1"/>
    </source>
</evidence>
<evidence type="ECO:0000256" key="1">
    <source>
        <dbReference type="SAM" id="MobiDB-lite"/>
    </source>
</evidence>
<comment type="caution">
    <text evidence="2">The sequence shown here is derived from an EMBL/GenBank/DDBJ whole genome shotgun (WGS) entry which is preliminary data.</text>
</comment>
<dbReference type="PANTHER" id="PTHR37162">
    <property type="entry name" value="HAT FAMILY DIMERISATION DOMAINCONTAINING PROTEIN-RELATED"/>
    <property type="match status" value="1"/>
</dbReference>
<accession>A0A8J2QPS7</accession>
<feature type="compositionally biased region" description="Basic and acidic residues" evidence="1">
    <location>
        <begin position="75"/>
        <end position="94"/>
    </location>
</feature>
<dbReference type="AlphaFoldDB" id="A0A8J2QPS7"/>
<dbReference type="Proteomes" id="UP000789524">
    <property type="component" value="Unassembled WGS sequence"/>
</dbReference>
<proteinExistence type="predicted"/>
<dbReference type="OrthoDB" id="6927512at2759"/>
<feature type="region of interest" description="Disordered" evidence="1">
    <location>
        <begin position="75"/>
        <end position="95"/>
    </location>
</feature>
<keyword evidence="3" id="KW-1185">Reference proteome</keyword>
<evidence type="ECO:0000313" key="3">
    <source>
        <dbReference type="Proteomes" id="UP000789524"/>
    </source>
</evidence>
<reference evidence="2" key="1">
    <citation type="submission" date="2021-09" db="EMBL/GenBank/DDBJ databases">
        <authorList>
            <person name="Martin H S."/>
        </authorList>
    </citation>
    <scope>NUCLEOTIDE SEQUENCE</scope>
</reference>
<protein>
    <submittedName>
        <fullName evidence="2">(African queen) hypothetical protein</fullName>
    </submittedName>
</protein>
<gene>
    <name evidence="2" type="ORF">DCHRY22_LOCUS6902</name>
</gene>
<name>A0A8J2QPS7_9NEOP</name>
<dbReference type="PANTHER" id="PTHR37162:SF10">
    <property type="entry name" value="DUF4371 DOMAIN-CONTAINING PROTEIN"/>
    <property type="match status" value="1"/>
</dbReference>
<sequence length="262" mass="29694">MLAGTGFLIQKQEPETDSEARTGASTLTPKKKQRRMCSFLDVWMKSYSFIKPALNNKNRALCTLCQKEFSISHGGKNDIEKHQKSNEHQKRERSASLSTSLKLFLKTDQMTTQEEKVIAAEITKTYHSVKHYLSFDSLDCDTKLDHVLYNDSKIADKLTLGRTKASAIAHNVLGPASIQEAVEILQNETFYSVATDDSNHGAIKMFPLMVRFYSPNTNLKTCVLDFYEDANETASAIHMNLITRLKECNIDTKHLTTYLLCR</sequence>
<feature type="region of interest" description="Disordered" evidence="1">
    <location>
        <begin position="1"/>
        <end position="29"/>
    </location>
</feature>
<organism evidence="2 3">
    <name type="scientific">Danaus chrysippus</name>
    <name type="common">African queen</name>
    <dbReference type="NCBI Taxonomy" id="151541"/>
    <lineage>
        <taxon>Eukaryota</taxon>
        <taxon>Metazoa</taxon>
        <taxon>Ecdysozoa</taxon>
        <taxon>Arthropoda</taxon>
        <taxon>Hexapoda</taxon>
        <taxon>Insecta</taxon>
        <taxon>Pterygota</taxon>
        <taxon>Neoptera</taxon>
        <taxon>Endopterygota</taxon>
        <taxon>Lepidoptera</taxon>
        <taxon>Glossata</taxon>
        <taxon>Ditrysia</taxon>
        <taxon>Papilionoidea</taxon>
        <taxon>Nymphalidae</taxon>
        <taxon>Danainae</taxon>
        <taxon>Danaini</taxon>
        <taxon>Danaina</taxon>
        <taxon>Danaus</taxon>
        <taxon>Anosia</taxon>
    </lineage>
</organism>
<dbReference type="EMBL" id="CAKASE010000056">
    <property type="protein sequence ID" value="CAG9566208.1"/>
    <property type="molecule type" value="Genomic_DNA"/>
</dbReference>